<evidence type="ECO:0000313" key="1">
    <source>
        <dbReference type="EMBL" id="CEK54304.1"/>
    </source>
</evidence>
<dbReference type="EMBL" id="HACG01007439">
    <property type="protein sequence ID" value="CEK54304.1"/>
    <property type="molecule type" value="Transcribed_RNA"/>
</dbReference>
<organism evidence="1">
    <name type="scientific">Arion vulgaris</name>
    <dbReference type="NCBI Taxonomy" id="1028688"/>
    <lineage>
        <taxon>Eukaryota</taxon>
        <taxon>Metazoa</taxon>
        <taxon>Spiralia</taxon>
        <taxon>Lophotrochozoa</taxon>
        <taxon>Mollusca</taxon>
        <taxon>Gastropoda</taxon>
        <taxon>Heterobranchia</taxon>
        <taxon>Euthyneura</taxon>
        <taxon>Panpulmonata</taxon>
        <taxon>Eupulmonata</taxon>
        <taxon>Stylommatophora</taxon>
        <taxon>Helicina</taxon>
        <taxon>Arionoidea</taxon>
        <taxon>Arionidae</taxon>
        <taxon>Arion</taxon>
    </lineage>
</organism>
<name>A0A0B6YDP4_9EUPU</name>
<reference evidence="1" key="1">
    <citation type="submission" date="2014-12" db="EMBL/GenBank/DDBJ databases">
        <title>Insight into the proteome of Arion vulgaris.</title>
        <authorList>
            <person name="Aradska J."/>
            <person name="Bulat T."/>
            <person name="Smidak R."/>
            <person name="Sarate P."/>
            <person name="Gangsoo J."/>
            <person name="Sialana F."/>
            <person name="Bilban M."/>
            <person name="Lubec G."/>
        </authorList>
    </citation>
    <scope>NUCLEOTIDE SEQUENCE</scope>
    <source>
        <tissue evidence="1">Skin</tissue>
    </source>
</reference>
<dbReference type="AlphaFoldDB" id="A0A0B6YDP4"/>
<gene>
    <name evidence="1" type="primary">ORF22465</name>
</gene>
<proteinExistence type="predicted"/>
<sequence>VDWPDSPTPDMLDEINCSIPQHICDNDGGWNVHKTVSSDGISTLTSANTVETLERLPRLTKSQTMDTTQLLQKFQGQK</sequence>
<accession>A0A0B6YDP4</accession>
<protein>
    <submittedName>
        <fullName evidence="1">Uncharacterized protein</fullName>
    </submittedName>
</protein>
<feature type="non-terminal residue" evidence="1">
    <location>
        <position position="1"/>
    </location>
</feature>